<organism evidence="1 2">
    <name type="scientific">Arctium lappa</name>
    <name type="common">Greater burdock</name>
    <name type="synonym">Lappa major</name>
    <dbReference type="NCBI Taxonomy" id="4217"/>
    <lineage>
        <taxon>Eukaryota</taxon>
        <taxon>Viridiplantae</taxon>
        <taxon>Streptophyta</taxon>
        <taxon>Embryophyta</taxon>
        <taxon>Tracheophyta</taxon>
        <taxon>Spermatophyta</taxon>
        <taxon>Magnoliopsida</taxon>
        <taxon>eudicotyledons</taxon>
        <taxon>Gunneridae</taxon>
        <taxon>Pentapetalae</taxon>
        <taxon>asterids</taxon>
        <taxon>campanulids</taxon>
        <taxon>Asterales</taxon>
        <taxon>Asteraceae</taxon>
        <taxon>Carduoideae</taxon>
        <taxon>Cardueae</taxon>
        <taxon>Arctiinae</taxon>
        <taxon>Arctium</taxon>
    </lineage>
</organism>
<accession>A0ACB9CK61</accession>
<proteinExistence type="predicted"/>
<reference evidence="2" key="1">
    <citation type="journal article" date="2022" name="Mol. Ecol. Resour.">
        <title>The genomes of chicory, endive, great burdock and yacon provide insights into Asteraceae palaeo-polyploidization history and plant inulin production.</title>
        <authorList>
            <person name="Fan W."/>
            <person name="Wang S."/>
            <person name="Wang H."/>
            <person name="Wang A."/>
            <person name="Jiang F."/>
            <person name="Liu H."/>
            <person name="Zhao H."/>
            <person name="Xu D."/>
            <person name="Zhang Y."/>
        </authorList>
    </citation>
    <scope>NUCLEOTIDE SEQUENCE [LARGE SCALE GENOMIC DNA]</scope>
    <source>
        <strain evidence="2">cv. Niubang</strain>
    </source>
</reference>
<dbReference type="Proteomes" id="UP001055879">
    <property type="component" value="Linkage Group LG04"/>
</dbReference>
<name>A0ACB9CK61_ARCLA</name>
<dbReference type="EMBL" id="CM042050">
    <property type="protein sequence ID" value="KAI3734641.1"/>
    <property type="molecule type" value="Genomic_DNA"/>
</dbReference>
<reference evidence="1 2" key="2">
    <citation type="journal article" date="2022" name="Mol. Ecol. Resour.">
        <title>The genomes of chicory, endive, great burdock and yacon provide insights into Asteraceae paleo-polyploidization history and plant inulin production.</title>
        <authorList>
            <person name="Fan W."/>
            <person name="Wang S."/>
            <person name="Wang H."/>
            <person name="Wang A."/>
            <person name="Jiang F."/>
            <person name="Liu H."/>
            <person name="Zhao H."/>
            <person name="Xu D."/>
            <person name="Zhang Y."/>
        </authorList>
    </citation>
    <scope>NUCLEOTIDE SEQUENCE [LARGE SCALE GENOMIC DNA]</scope>
    <source>
        <strain evidence="2">cv. Niubang</strain>
    </source>
</reference>
<sequence length="90" mass="10155">MFTRALRSKSPTLSILPMRYTLCTITIPQSLFTRRRMGLFNGLFSPKPSSNTRVMLLGWGGNNGSTLLRLFIFLSTCCVYSSPNVIFPLF</sequence>
<gene>
    <name evidence="1" type="ORF">L6452_14115</name>
</gene>
<keyword evidence="2" id="KW-1185">Reference proteome</keyword>
<comment type="caution">
    <text evidence="1">The sequence shown here is derived from an EMBL/GenBank/DDBJ whole genome shotgun (WGS) entry which is preliminary data.</text>
</comment>
<protein>
    <submittedName>
        <fullName evidence="1">Uncharacterized protein</fullName>
    </submittedName>
</protein>
<evidence type="ECO:0000313" key="2">
    <source>
        <dbReference type="Proteomes" id="UP001055879"/>
    </source>
</evidence>
<evidence type="ECO:0000313" key="1">
    <source>
        <dbReference type="EMBL" id="KAI3734641.1"/>
    </source>
</evidence>